<evidence type="ECO:0000313" key="3">
    <source>
        <dbReference type="Proteomes" id="UP000339049"/>
    </source>
</evidence>
<evidence type="ECO:0000313" key="1">
    <source>
        <dbReference type="EMBL" id="VTT27178.1"/>
    </source>
</evidence>
<dbReference type="EMBL" id="CABEIY010000008">
    <property type="protein sequence ID" value="VTT27178.1"/>
    <property type="molecule type" value="Genomic_DNA"/>
</dbReference>
<comment type="caution">
    <text evidence="2">The sequence shown here is derived from an EMBL/GenBank/DDBJ whole genome shotgun (WGS) entry which is preliminary data.</text>
</comment>
<sequence>MTVYQKEFSVETEANRDSYHDISEVVKQVIAASSISNRNLCGDYPTYDLFGFL</sequence>
<reference evidence="2 3" key="1">
    <citation type="submission" date="2019-05" db="EMBL/GenBank/DDBJ databases">
        <authorList>
            <consortium name="Pathogen Informatics"/>
        </authorList>
    </citation>
    <scope>NUCLEOTIDE SEQUENCE [LARGE SCALE GENOMIC DNA]</scope>
    <source>
        <strain evidence="2 3">NCTC11557</strain>
    </source>
</reference>
<protein>
    <submittedName>
        <fullName evidence="2">Uncharacterized protein</fullName>
    </submittedName>
</protein>
<evidence type="ECO:0000313" key="2">
    <source>
        <dbReference type="EMBL" id="VTT27624.1"/>
    </source>
</evidence>
<name>A0AAE9R0Q3_STREQ</name>
<dbReference type="Proteomes" id="UP000339049">
    <property type="component" value="Unassembled WGS sequence"/>
</dbReference>
<dbReference type="AlphaFoldDB" id="A0AAE9R0Q3"/>
<accession>A0AAE9R0Q3</accession>
<organism evidence="2 3">
    <name type="scientific">Streptococcus dysgalactiae subsp. equisimilis</name>
    <name type="common">Streptococcus equisimilis</name>
    <dbReference type="NCBI Taxonomy" id="119602"/>
    <lineage>
        <taxon>Bacteria</taxon>
        <taxon>Bacillati</taxon>
        <taxon>Bacillota</taxon>
        <taxon>Bacilli</taxon>
        <taxon>Lactobacillales</taxon>
        <taxon>Streptococcaceae</taxon>
        <taxon>Streptococcus</taxon>
    </lineage>
</organism>
<gene>
    <name evidence="1" type="ORF">NCTC11557_02207</name>
    <name evidence="2" type="ORF">NCTC11557_02578</name>
</gene>
<proteinExistence type="predicted"/>
<dbReference type="EMBL" id="CABEIY010000008">
    <property type="protein sequence ID" value="VTT27624.1"/>
    <property type="molecule type" value="Genomic_DNA"/>
</dbReference>